<feature type="region of interest" description="Disordered" evidence="1">
    <location>
        <begin position="193"/>
        <end position="213"/>
    </location>
</feature>
<protein>
    <submittedName>
        <fullName evidence="2">Uncharacterized protein</fullName>
    </submittedName>
</protein>
<name>A0A401ILX9_APHSA</name>
<organism evidence="2 3">
    <name type="scientific">Aphanothece sacrum FPU1</name>
    <dbReference type="NCBI Taxonomy" id="1920663"/>
    <lineage>
        <taxon>Bacteria</taxon>
        <taxon>Bacillati</taxon>
        <taxon>Cyanobacteriota</taxon>
        <taxon>Cyanophyceae</taxon>
        <taxon>Oscillatoriophycideae</taxon>
        <taxon>Chroococcales</taxon>
        <taxon>Aphanothecaceae</taxon>
        <taxon>Aphanothece</taxon>
    </lineage>
</organism>
<gene>
    <name evidence="2" type="ORF">AsFPU1_3690</name>
</gene>
<keyword evidence="3" id="KW-1185">Reference proteome</keyword>
<dbReference type="EMBL" id="BDQK01000016">
    <property type="protein sequence ID" value="GBF82262.1"/>
    <property type="molecule type" value="Genomic_DNA"/>
</dbReference>
<evidence type="ECO:0000313" key="2">
    <source>
        <dbReference type="EMBL" id="GBF82262.1"/>
    </source>
</evidence>
<dbReference type="AlphaFoldDB" id="A0A401ILX9"/>
<accession>A0A401ILX9</accession>
<dbReference type="OrthoDB" id="513429at2"/>
<dbReference type="RefSeq" id="WP_124978578.1">
    <property type="nucleotide sequence ID" value="NZ_BDQK01000016.1"/>
</dbReference>
<sequence>MAILKFIGSVPMSEEHQPSTSESFISSETLENGLSQGELVALLENTRQQLEAIVTKLNQESLESLPNRATVDNLIKSTEAIATFLTPTMVSEVPQPSPEVAKAQEWVEEPQKQPSLELEGLDRALPSFNRLESWWDGILGRIRGILPTRISERLSDWGITGILTGLLVTVLLTSVLFLSGPLGEGVNLLSERTKPDVSVTPPQLEAPESPQPVDILPPPKPQLTPEQSLIAAIQQEVTNLTSQYPQGLIGSIEANFSASRLIVTMGDQWYKLSPNRQTSLGNTILKRSKRLDFRKLELLDNQGNLIARNPVVGNDIIILVSLSNNI</sequence>
<comment type="caution">
    <text evidence="2">The sequence shown here is derived from an EMBL/GenBank/DDBJ whole genome shotgun (WGS) entry which is preliminary data.</text>
</comment>
<reference evidence="3" key="1">
    <citation type="submission" date="2017-05" db="EMBL/GenBank/DDBJ databases">
        <title>Physiological properties and genetic analysis related to exopolysaccharide production of fresh-water unicellular cyanobacterium Aphanothece sacrum, Suizenji Nori, that has been cultured as a food source in Japan.</title>
        <authorList>
            <person name="Kanesaki Y."/>
            <person name="Yoshikawa S."/>
            <person name="Ohki K."/>
        </authorList>
    </citation>
    <scope>NUCLEOTIDE SEQUENCE [LARGE SCALE GENOMIC DNA]</scope>
    <source>
        <strain evidence="3">FPU1</strain>
    </source>
</reference>
<proteinExistence type="predicted"/>
<evidence type="ECO:0000256" key="1">
    <source>
        <dbReference type="SAM" id="MobiDB-lite"/>
    </source>
</evidence>
<dbReference type="Proteomes" id="UP000287247">
    <property type="component" value="Unassembled WGS sequence"/>
</dbReference>
<evidence type="ECO:0000313" key="3">
    <source>
        <dbReference type="Proteomes" id="UP000287247"/>
    </source>
</evidence>